<organism evidence="3 4">
    <name type="scientific">Panagrolaimus davidi</name>
    <dbReference type="NCBI Taxonomy" id="227884"/>
    <lineage>
        <taxon>Eukaryota</taxon>
        <taxon>Metazoa</taxon>
        <taxon>Ecdysozoa</taxon>
        <taxon>Nematoda</taxon>
        <taxon>Chromadorea</taxon>
        <taxon>Rhabditida</taxon>
        <taxon>Tylenchina</taxon>
        <taxon>Panagrolaimomorpha</taxon>
        <taxon>Panagrolaimoidea</taxon>
        <taxon>Panagrolaimidae</taxon>
        <taxon>Panagrolaimus</taxon>
    </lineage>
</organism>
<dbReference type="InterPro" id="IPR001304">
    <property type="entry name" value="C-type_lectin-like"/>
</dbReference>
<accession>A0A914QBW4</accession>
<dbReference type="Gene3D" id="3.10.100.10">
    <property type="entry name" value="Mannose-Binding Protein A, subunit A"/>
    <property type="match status" value="2"/>
</dbReference>
<dbReference type="CDD" id="cd00037">
    <property type="entry name" value="CLECT"/>
    <property type="match status" value="2"/>
</dbReference>
<dbReference type="Proteomes" id="UP000887578">
    <property type="component" value="Unplaced"/>
</dbReference>
<dbReference type="InterPro" id="IPR016187">
    <property type="entry name" value="CTDL_fold"/>
</dbReference>
<feature type="chain" id="PRO_5037295125" evidence="1">
    <location>
        <begin position="20"/>
        <end position="309"/>
    </location>
</feature>
<protein>
    <submittedName>
        <fullName evidence="4">C-type lectin domain-containing protein</fullName>
    </submittedName>
</protein>
<dbReference type="PANTHER" id="PTHR22803">
    <property type="entry name" value="MANNOSE, PHOSPHOLIPASE, LECTIN RECEPTOR RELATED"/>
    <property type="match status" value="1"/>
</dbReference>
<dbReference type="PROSITE" id="PS50041">
    <property type="entry name" value="C_TYPE_LECTIN_2"/>
    <property type="match status" value="2"/>
</dbReference>
<feature type="domain" description="C-type lectin" evidence="2">
    <location>
        <begin position="174"/>
        <end position="278"/>
    </location>
</feature>
<evidence type="ECO:0000313" key="3">
    <source>
        <dbReference type="Proteomes" id="UP000887578"/>
    </source>
</evidence>
<sequence>MFKFITILLFLNAFNFFEASVICPTGAIPALNDNTLCYSFLSSSTEYLNAEQLCVDLGGHLASIDSAFTDTFLNQKAETSFKNTNASDFWVGANDLSSSGVWTWTDGKPFTFTDWAQGEPSNDAGSDCVSVQLSNGLWAAQNCYQRKPFICAIPGTEAKTCPLYCPSEWSFFNQTSSCYKVFFNSKWDDAEATCVSQGAHLTSVHSDAENVYVANLAHTTLKVSTPDQCWIGLYTEDKNRSWKWTDGTPVDFVKWAKHQPDHEGKENCVQIFSDNSEWPAENGWYQEYNNYDCNEKVRAFVCKKAAIKS</sequence>
<dbReference type="InterPro" id="IPR050111">
    <property type="entry name" value="C-type_lectin/snaclec_domain"/>
</dbReference>
<dbReference type="WBParaSite" id="PDA_v2.g29171.t1">
    <property type="protein sequence ID" value="PDA_v2.g29171.t1"/>
    <property type="gene ID" value="PDA_v2.g29171"/>
</dbReference>
<keyword evidence="3" id="KW-1185">Reference proteome</keyword>
<evidence type="ECO:0000256" key="1">
    <source>
        <dbReference type="SAM" id="SignalP"/>
    </source>
</evidence>
<reference evidence="4" key="1">
    <citation type="submission" date="2022-11" db="UniProtKB">
        <authorList>
            <consortium name="WormBaseParasite"/>
        </authorList>
    </citation>
    <scope>IDENTIFICATION</scope>
</reference>
<name>A0A914QBW4_9BILA</name>
<dbReference type="SUPFAM" id="SSF56436">
    <property type="entry name" value="C-type lectin-like"/>
    <property type="match status" value="2"/>
</dbReference>
<feature type="signal peptide" evidence="1">
    <location>
        <begin position="1"/>
        <end position="19"/>
    </location>
</feature>
<dbReference type="Pfam" id="PF00059">
    <property type="entry name" value="Lectin_C"/>
    <property type="match status" value="2"/>
</dbReference>
<dbReference type="InterPro" id="IPR016186">
    <property type="entry name" value="C-type_lectin-like/link_sf"/>
</dbReference>
<dbReference type="SMART" id="SM00034">
    <property type="entry name" value="CLECT"/>
    <property type="match status" value="2"/>
</dbReference>
<feature type="domain" description="C-type lectin" evidence="2">
    <location>
        <begin position="33"/>
        <end position="152"/>
    </location>
</feature>
<evidence type="ECO:0000313" key="4">
    <source>
        <dbReference type="WBParaSite" id="PDA_v2.g29171.t1"/>
    </source>
</evidence>
<dbReference type="AlphaFoldDB" id="A0A914QBW4"/>
<proteinExistence type="predicted"/>
<evidence type="ECO:0000259" key="2">
    <source>
        <dbReference type="PROSITE" id="PS50041"/>
    </source>
</evidence>
<keyword evidence="1" id="KW-0732">Signal</keyword>